<reference evidence="1" key="1">
    <citation type="submission" date="2019-08" db="EMBL/GenBank/DDBJ databases">
        <authorList>
            <person name="Kucharzyk K."/>
            <person name="Murdoch R.W."/>
            <person name="Higgins S."/>
            <person name="Loffler F."/>
        </authorList>
    </citation>
    <scope>NUCLEOTIDE SEQUENCE</scope>
</reference>
<evidence type="ECO:0000313" key="1">
    <source>
        <dbReference type="EMBL" id="MPM72804.1"/>
    </source>
</evidence>
<organism evidence="1">
    <name type="scientific">bioreactor metagenome</name>
    <dbReference type="NCBI Taxonomy" id="1076179"/>
    <lineage>
        <taxon>unclassified sequences</taxon>
        <taxon>metagenomes</taxon>
        <taxon>ecological metagenomes</taxon>
    </lineage>
</organism>
<dbReference type="AlphaFoldDB" id="A0A645C9J4"/>
<accession>A0A645C9J4</accession>
<dbReference type="EMBL" id="VSSQ01024969">
    <property type="protein sequence ID" value="MPM72804.1"/>
    <property type="molecule type" value="Genomic_DNA"/>
</dbReference>
<name>A0A645C9J4_9ZZZZ</name>
<proteinExistence type="predicted"/>
<sequence>MEDEPLMSCVVSETLGRADAVFPASAFVRLVALKLPTPPKVMTLLIILALIGSCLANREYPPALVPVITIWSSLKSVGFKITFIPF</sequence>
<protein>
    <submittedName>
        <fullName evidence="1">Uncharacterized protein</fullName>
    </submittedName>
</protein>
<comment type="caution">
    <text evidence="1">The sequence shown here is derived from an EMBL/GenBank/DDBJ whole genome shotgun (WGS) entry which is preliminary data.</text>
</comment>
<gene>
    <name evidence="1" type="ORF">SDC9_119780</name>
</gene>